<comment type="similarity">
    <text evidence="11">Belongs to the DEAD box helicase family.</text>
</comment>
<dbReference type="Pfam" id="PF00270">
    <property type="entry name" value="DEAD"/>
    <property type="match status" value="1"/>
</dbReference>
<feature type="domain" description="Helicase C-terminal" evidence="14">
    <location>
        <begin position="444"/>
        <end position="637"/>
    </location>
</feature>
<evidence type="ECO:0000313" key="17">
    <source>
        <dbReference type="Proteomes" id="UP000187013"/>
    </source>
</evidence>
<evidence type="ECO:0000256" key="1">
    <source>
        <dbReference type="ARBA" id="ARBA00004604"/>
    </source>
</evidence>
<comment type="function">
    <text evidence="11">RNA helicase.</text>
</comment>
<dbReference type="GO" id="GO:0005730">
    <property type="term" value="C:nucleolus"/>
    <property type="evidence" value="ECO:0007669"/>
    <property type="project" value="UniProtKB-SubCell"/>
</dbReference>
<feature type="region of interest" description="Disordered" evidence="12">
    <location>
        <begin position="46"/>
        <end position="121"/>
    </location>
</feature>
<name>A0A1Q3A2B6_ZYGRO</name>
<evidence type="ECO:0000259" key="15">
    <source>
        <dbReference type="PROSITE" id="PS51195"/>
    </source>
</evidence>
<dbReference type="InterPro" id="IPR014001">
    <property type="entry name" value="Helicase_ATP-bd"/>
</dbReference>
<evidence type="ECO:0000256" key="7">
    <source>
        <dbReference type="ARBA" id="ARBA00022840"/>
    </source>
</evidence>
<dbReference type="Pfam" id="PF00271">
    <property type="entry name" value="Helicase_C"/>
    <property type="match status" value="1"/>
</dbReference>
<feature type="compositionally biased region" description="Basic and acidic residues" evidence="12">
    <location>
        <begin position="731"/>
        <end position="749"/>
    </location>
</feature>
<keyword evidence="2" id="KW-0690">Ribosome biogenesis</keyword>
<dbReference type="SUPFAM" id="SSF52540">
    <property type="entry name" value="P-loop containing nucleoside triphosphate hydrolases"/>
    <property type="match status" value="2"/>
</dbReference>
<evidence type="ECO:0000256" key="9">
    <source>
        <dbReference type="ARBA" id="ARBA00023242"/>
    </source>
</evidence>
<evidence type="ECO:0000256" key="3">
    <source>
        <dbReference type="ARBA" id="ARBA00022552"/>
    </source>
</evidence>
<keyword evidence="3" id="KW-0698">rRNA processing</keyword>
<comment type="subcellular location">
    <subcellularLocation>
        <location evidence="1">Nucleus</location>
        <location evidence="1">Nucleolus</location>
    </subcellularLocation>
</comment>
<feature type="region of interest" description="Disordered" evidence="12">
    <location>
        <begin position="722"/>
        <end position="749"/>
    </location>
</feature>
<evidence type="ECO:0000313" key="16">
    <source>
        <dbReference type="EMBL" id="GAV49836.1"/>
    </source>
</evidence>
<dbReference type="CDD" id="cd17949">
    <property type="entry name" value="DEADc_DDX31"/>
    <property type="match status" value="1"/>
</dbReference>
<dbReference type="OMA" id="AVHIKAD"/>
<feature type="domain" description="Helicase ATP-binding" evidence="13">
    <location>
        <begin position="213"/>
        <end position="407"/>
    </location>
</feature>
<dbReference type="PANTHER" id="PTHR24031">
    <property type="entry name" value="RNA HELICASE"/>
    <property type="match status" value="1"/>
</dbReference>
<dbReference type="SMART" id="SM00487">
    <property type="entry name" value="DEXDc"/>
    <property type="match status" value="1"/>
</dbReference>
<dbReference type="SMART" id="SM00490">
    <property type="entry name" value="HELICc"/>
    <property type="match status" value="1"/>
</dbReference>
<dbReference type="EC" id="3.6.4.13" evidence="11"/>
<comment type="domain">
    <text evidence="11">The Q motif is unique to and characteristic of the DEAD box family of RNA helicases and controls ATP binding and hydrolysis.</text>
</comment>
<comment type="caution">
    <text evidence="16">The sequence shown here is derived from an EMBL/GenBank/DDBJ whole genome shotgun (WGS) entry which is preliminary data.</text>
</comment>
<dbReference type="InterPro" id="IPR014014">
    <property type="entry name" value="RNA_helicase_DEAD_Q_motif"/>
</dbReference>
<keyword evidence="6 11" id="KW-0347">Helicase</keyword>
<accession>A0A1Q3A2B6</accession>
<evidence type="ECO:0000256" key="4">
    <source>
        <dbReference type="ARBA" id="ARBA00022741"/>
    </source>
</evidence>
<dbReference type="PROSITE" id="PS51195">
    <property type="entry name" value="Q_MOTIF"/>
    <property type="match status" value="1"/>
</dbReference>
<keyword evidence="7 11" id="KW-0067">ATP-binding</keyword>
<dbReference type="PROSITE" id="PS51192">
    <property type="entry name" value="HELICASE_ATP_BIND_1"/>
    <property type="match status" value="1"/>
</dbReference>
<dbReference type="GO" id="GO:0016787">
    <property type="term" value="F:hydrolase activity"/>
    <property type="evidence" value="ECO:0007669"/>
    <property type="project" value="UniProtKB-KW"/>
</dbReference>
<dbReference type="Proteomes" id="UP000187013">
    <property type="component" value="Unassembled WGS sequence"/>
</dbReference>
<evidence type="ECO:0000256" key="10">
    <source>
        <dbReference type="PROSITE-ProRule" id="PRU00552"/>
    </source>
</evidence>
<dbReference type="InterPro" id="IPR027417">
    <property type="entry name" value="P-loop_NTPase"/>
</dbReference>
<keyword evidence="9" id="KW-0539">Nucleus</keyword>
<protein>
    <recommendedName>
        <fullName evidence="11">ATP-dependent RNA helicase</fullName>
        <ecNumber evidence="11">3.6.4.13</ecNumber>
    </recommendedName>
</protein>
<dbReference type="InterPro" id="IPR025313">
    <property type="entry name" value="SPB4-like_CTE"/>
</dbReference>
<dbReference type="Gene3D" id="3.40.50.300">
    <property type="entry name" value="P-loop containing nucleotide triphosphate hydrolases"/>
    <property type="match status" value="2"/>
</dbReference>
<evidence type="ECO:0000256" key="6">
    <source>
        <dbReference type="ARBA" id="ARBA00022806"/>
    </source>
</evidence>
<dbReference type="GO" id="GO:0000464">
    <property type="term" value="P:endonucleolytic cleavage in ITS1 upstream of 5.8S rRNA from tricistronic rRNA transcript (SSU-rRNA, 5.8S rRNA, LSU-rRNA)"/>
    <property type="evidence" value="ECO:0007669"/>
    <property type="project" value="EnsemblFungi"/>
</dbReference>
<feature type="compositionally biased region" description="Polar residues" evidence="12">
    <location>
        <begin position="46"/>
        <end position="62"/>
    </location>
</feature>
<proteinExistence type="inferred from homology"/>
<organism evidence="16 17">
    <name type="scientific">Zygosaccharomyces rouxii</name>
    <dbReference type="NCBI Taxonomy" id="4956"/>
    <lineage>
        <taxon>Eukaryota</taxon>
        <taxon>Fungi</taxon>
        <taxon>Dikarya</taxon>
        <taxon>Ascomycota</taxon>
        <taxon>Saccharomycotina</taxon>
        <taxon>Saccharomycetes</taxon>
        <taxon>Saccharomycetales</taxon>
        <taxon>Saccharomycetaceae</taxon>
        <taxon>Zygosaccharomyces</taxon>
    </lineage>
</organism>
<dbReference type="EMBL" id="BDGX01000018">
    <property type="protein sequence ID" value="GAV49836.1"/>
    <property type="molecule type" value="Genomic_DNA"/>
</dbReference>
<keyword evidence="8 11" id="KW-0694">RNA-binding</keyword>
<keyword evidence="5 11" id="KW-0378">Hydrolase</keyword>
<dbReference type="GO" id="GO:0005524">
    <property type="term" value="F:ATP binding"/>
    <property type="evidence" value="ECO:0007669"/>
    <property type="project" value="UniProtKB-UniRule"/>
</dbReference>
<dbReference type="InterPro" id="IPR001650">
    <property type="entry name" value="Helicase_C-like"/>
</dbReference>
<dbReference type="SMART" id="SM01178">
    <property type="entry name" value="DUF4217"/>
    <property type="match status" value="1"/>
</dbReference>
<gene>
    <name evidence="16" type="ORF">ZYGR_0R00780</name>
</gene>
<dbReference type="AlphaFoldDB" id="A0A1Q3A2B6"/>
<reference evidence="16 17" key="1">
    <citation type="submission" date="2016-08" db="EMBL/GenBank/DDBJ databases">
        <title>Draft genome sequence of allopolyploid Zygosaccharomyces rouxii.</title>
        <authorList>
            <person name="Watanabe J."/>
            <person name="Uehara K."/>
            <person name="Mogi Y."/>
            <person name="Tsukioka Y."/>
        </authorList>
    </citation>
    <scope>NUCLEOTIDE SEQUENCE [LARGE SCALE GENOMIC DNA]</scope>
    <source>
        <strain evidence="16 17">NBRC 110957</strain>
    </source>
</reference>
<comment type="catalytic activity">
    <reaction evidence="11">
        <text>ATP + H2O = ADP + phosphate + H(+)</text>
        <dbReference type="Rhea" id="RHEA:13065"/>
        <dbReference type="ChEBI" id="CHEBI:15377"/>
        <dbReference type="ChEBI" id="CHEBI:15378"/>
        <dbReference type="ChEBI" id="CHEBI:30616"/>
        <dbReference type="ChEBI" id="CHEBI:43474"/>
        <dbReference type="ChEBI" id="CHEBI:456216"/>
        <dbReference type="EC" id="3.6.4.13"/>
    </reaction>
</comment>
<feature type="short sequence motif" description="Q motif" evidence="10">
    <location>
        <begin position="176"/>
        <end position="205"/>
    </location>
</feature>
<keyword evidence="4 11" id="KW-0547">Nucleotide-binding</keyword>
<dbReference type="InterPro" id="IPR011545">
    <property type="entry name" value="DEAD/DEAH_box_helicase_dom"/>
</dbReference>
<evidence type="ECO:0000259" key="13">
    <source>
        <dbReference type="PROSITE" id="PS51192"/>
    </source>
</evidence>
<evidence type="ECO:0000259" key="14">
    <source>
        <dbReference type="PROSITE" id="PS51194"/>
    </source>
</evidence>
<evidence type="ECO:0000256" key="2">
    <source>
        <dbReference type="ARBA" id="ARBA00022517"/>
    </source>
</evidence>
<dbReference type="GO" id="GO:0003723">
    <property type="term" value="F:RNA binding"/>
    <property type="evidence" value="ECO:0007669"/>
    <property type="project" value="UniProtKB-UniRule"/>
</dbReference>
<feature type="domain" description="DEAD-box RNA helicase Q" evidence="15">
    <location>
        <begin position="176"/>
        <end position="205"/>
    </location>
</feature>
<sequence>MRCDELNEILPCIYLLQQELIASEKDKSRAFLVNMSDDDGMLLNFSTNESGAGDSKPSSTKVTGGRWKDRRKMKMMMEGRPNKKRKINQPAATADADADASGKGGNTDDANNAKESTGEKVVEFRNSGKSNNANSNNGQVVSSLFTSNREISTAVNTNERDDSTEQAPSNAPLSGDSFEDLGIKGALLSHLKEKMKIQKPTSIQKLVLSHLLSQWTGQNDDLFINAQTGSGKTLAFLLPIFARILDMQTRVDRKSGCFALIVAPTRELASQIYSVASMISNCCHYLVPCLLIGGERKKSEKARLRKGCNFIVGTPGRVLDHLQNTKVIREQFSQSLRYVVLDEGDKLMELGFEETITEILKIVHDFPLDNSIFPSLPSRIVHVLCSATLKGGVKKLGDVALQNYKLLSNRQIEGSSTASEVPDQLLQKIAIVPPKLRLVTLAGSLDTITKSHKGSESTCRTMVFLSCSDSVEFHFQAFSSSDEHHRNLVGDTVRLLTKGNRILPSFTAGGDPETIFYKLHGSLSQPMRTATLEHFSRDDEASKGKHKIMFCTDVASRGLDLPHVGTVIEVDPPFSTEDHLHRIGRTARAGQSGEALLFLLPGEEEGYLDCIKRFHPKGWKLLKYDKDILQPVFQSMSVNRSDREGKSKKEEDPWDSNVTTWHLNVERRMLEDQTLKSIAVKGFTSHIRAYATHIAAEKPFFNVKCLHLGHLAKSFALRERPKSLAQQSSKDGAKQTAENKKNTAKMGSKDKMFHMARLAVKQSASEFNY</sequence>
<dbReference type="GO" id="GO:0003724">
    <property type="term" value="F:RNA helicase activity"/>
    <property type="evidence" value="ECO:0007669"/>
    <property type="project" value="UniProtKB-EC"/>
</dbReference>
<evidence type="ECO:0000256" key="8">
    <source>
        <dbReference type="ARBA" id="ARBA00022884"/>
    </source>
</evidence>
<dbReference type="OrthoDB" id="422663at2759"/>
<evidence type="ECO:0000256" key="12">
    <source>
        <dbReference type="SAM" id="MobiDB-lite"/>
    </source>
</evidence>
<dbReference type="eggNOG" id="KOG0348">
    <property type="taxonomic scope" value="Eukaryota"/>
</dbReference>
<dbReference type="PROSITE" id="PS51194">
    <property type="entry name" value="HELICASE_CTER"/>
    <property type="match status" value="1"/>
</dbReference>
<dbReference type="Pfam" id="PF13959">
    <property type="entry name" value="CTE_SPB4"/>
    <property type="match status" value="1"/>
</dbReference>
<feature type="region of interest" description="Disordered" evidence="12">
    <location>
        <begin position="154"/>
        <end position="176"/>
    </location>
</feature>
<evidence type="ECO:0000256" key="5">
    <source>
        <dbReference type="ARBA" id="ARBA00022801"/>
    </source>
</evidence>
<dbReference type="CDD" id="cd18787">
    <property type="entry name" value="SF2_C_DEAD"/>
    <property type="match status" value="1"/>
</dbReference>
<evidence type="ECO:0000256" key="11">
    <source>
        <dbReference type="RuleBase" id="RU365068"/>
    </source>
</evidence>